<organism evidence="1 2">
    <name type="scientific">Varanus komodoensis</name>
    <name type="common">Komodo dragon</name>
    <dbReference type="NCBI Taxonomy" id="61221"/>
    <lineage>
        <taxon>Eukaryota</taxon>
        <taxon>Metazoa</taxon>
        <taxon>Chordata</taxon>
        <taxon>Craniata</taxon>
        <taxon>Vertebrata</taxon>
        <taxon>Euteleostomi</taxon>
        <taxon>Lepidosauria</taxon>
        <taxon>Squamata</taxon>
        <taxon>Bifurcata</taxon>
        <taxon>Unidentata</taxon>
        <taxon>Episquamata</taxon>
        <taxon>Toxicofera</taxon>
        <taxon>Anguimorpha</taxon>
        <taxon>Paleoanguimorpha</taxon>
        <taxon>Varanoidea</taxon>
        <taxon>Varanidae</taxon>
        <taxon>Varanus</taxon>
    </lineage>
</organism>
<sequence>MHLKELRYFTISKVQGWYEKNIQDTREPAIKLIDPIFHHHKIKTYAIDLRNAELPLEKRALAALYIGLLAYTGGISAAELVSQYIKDMIDILIMPDTSGKVRIAVLKGLCGVCYLSYTNQNEAKENHLTEILISYLDEDEDSPEADSDLITVKFWVCYLMTVVCCNNTPCIKLFHEVGGQMLEKKLDSLSNMDWFGWPQNYAKLMFMLMGYSNVQADK</sequence>
<dbReference type="SUPFAM" id="SSF48371">
    <property type="entry name" value="ARM repeat"/>
    <property type="match status" value="1"/>
</dbReference>
<dbReference type="Ensembl" id="ENSVKKT00000009603.1">
    <property type="protein sequence ID" value="ENSVKKP00000009368.1"/>
    <property type="gene ID" value="ENSVKKG00000006636.1"/>
</dbReference>
<reference evidence="1" key="2">
    <citation type="submission" date="2025-09" db="UniProtKB">
        <authorList>
            <consortium name="Ensembl"/>
        </authorList>
    </citation>
    <scope>IDENTIFICATION</scope>
</reference>
<dbReference type="InterPro" id="IPR016024">
    <property type="entry name" value="ARM-type_fold"/>
</dbReference>
<dbReference type="Pfam" id="PF17822">
    <property type="entry name" value="ARMH2"/>
    <property type="match status" value="1"/>
</dbReference>
<keyword evidence="2" id="KW-1185">Reference proteome</keyword>
<dbReference type="InterPro" id="IPR040268">
    <property type="entry name" value="ARMH2"/>
</dbReference>
<dbReference type="PANTHER" id="PTHR37679:SF1">
    <property type="entry name" value="ARMADILLO-LIKE HELICAL DOMAIN-CONTAINING PROTEIN 2"/>
    <property type="match status" value="1"/>
</dbReference>
<name>A0A8D2J4F9_VARKO</name>
<evidence type="ECO:0000313" key="2">
    <source>
        <dbReference type="Proteomes" id="UP000694545"/>
    </source>
</evidence>
<accession>A0A8D2J4F9</accession>
<protein>
    <submittedName>
        <fullName evidence="1">Armadillo like helical domain containing 2</fullName>
    </submittedName>
</protein>
<dbReference type="OMA" id="GWPENFA"/>
<dbReference type="PANTHER" id="PTHR37679">
    <property type="entry name" value="ARMADILLO-LIKE HELICAL DOMAIN-CONTAINING PROTEIN 2"/>
    <property type="match status" value="1"/>
</dbReference>
<proteinExistence type="predicted"/>
<reference evidence="1" key="1">
    <citation type="submission" date="2025-08" db="UniProtKB">
        <authorList>
            <consortium name="Ensembl"/>
        </authorList>
    </citation>
    <scope>IDENTIFICATION</scope>
</reference>
<evidence type="ECO:0000313" key="1">
    <source>
        <dbReference type="Ensembl" id="ENSVKKP00000009368.1"/>
    </source>
</evidence>
<dbReference type="Proteomes" id="UP000694545">
    <property type="component" value="Unplaced"/>
</dbReference>
<dbReference type="AlphaFoldDB" id="A0A8D2J4F9"/>